<evidence type="ECO:0000313" key="2">
    <source>
        <dbReference type="Proteomes" id="UP000316225"/>
    </source>
</evidence>
<proteinExistence type="predicted"/>
<dbReference type="EMBL" id="VLKU01000020">
    <property type="protein sequence ID" value="TWI27785.1"/>
    <property type="molecule type" value="Genomic_DNA"/>
</dbReference>
<protein>
    <submittedName>
        <fullName evidence="1">Uncharacterized protein</fullName>
    </submittedName>
</protein>
<name>A0A562N6K2_9RHOB</name>
<dbReference type="AlphaFoldDB" id="A0A562N6K2"/>
<dbReference type="OrthoDB" id="7774923at2"/>
<reference evidence="1 2" key="1">
    <citation type="journal article" date="2015" name="Stand. Genomic Sci.">
        <title>Genomic Encyclopedia of Bacterial and Archaeal Type Strains, Phase III: the genomes of soil and plant-associated and newly described type strains.</title>
        <authorList>
            <person name="Whitman W.B."/>
            <person name="Woyke T."/>
            <person name="Klenk H.P."/>
            <person name="Zhou Y."/>
            <person name="Lilburn T.G."/>
            <person name="Beck B.J."/>
            <person name="De Vos P."/>
            <person name="Vandamme P."/>
            <person name="Eisen J.A."/>
            <person name="Garrity G."/>
            <person name="Hugenholtz P."/>
            <person name="Kyrpides N.C."/>
        </authorList>
    </citation>
    <scope>NUCLEOTIDE SEQUENCE [LARGE SCALE GENOMIC DNA]</scope>
    <source>
        <strain evidence="1 2">CGMCC 1.5364</strain>
    </source>
</reference>
<gene>
    <name evidence="1" type="ORF">IQ24_03981</name>
</gene>
<evidence type="ECO:0000313" key="1">
    <source>
        <dbReference type="EMBL" id="TWI27785.1"/>
    </source>
</evidence>
<comment type="caution">
    <text evidence="1">The sequence shown here is derived from an EMBL/GenBank/DDBJ whole genome shotgun (WGS) entry which is preliminary data.</text>
</comment>
<dbReference type="Proteomes" id="UP000316225">
    <property type="component" value="Unassembled WGS sequence"/>
</dbReference>
<accession>A0A562N6K2</accession>
<keyword evidence="2" id="KW-1185">Reference proteome</keyword>
<sequence>MTYFVKPAYRTANGVPKLAIYYQSEPMRMPDGKLVTPKPVPIAIAANYLDNPATVLGAMIAVLNGPERRIAQ</sequence>
<organism evidence="1 2">
    <name type="scientific">Paracoccus sulfuroxidans</name>
    <dbReference type="NCBI Taxonomy" id="384678"/>
    <lineage>
        <taxon>Bacteria</taxon>
        <taxon>Pseudomonadati</taxon>
        <taxon>Pseudomonadota</taxon>
        <taxon>Alphaproteobacteria</taxon>
        <taxon>Rhodobacterales</taxon>
        <taxon>Paracoccaceae</taxon>
        <taxon>Paracoccus</taxon>
    </lineage>
</organism>
<dbReference type="RefSeq" id="WP_145400120.1">
    <property type="nucleotide sequence ID" value="NZ_VLKU01000020.1"/>
</dbReference>